<organism evidence="2 4">
    <name type="scientific">Rotaria sordida</name>
    <dbReference type="NCBI Taxonomy" id="392033"/>
    <lineage>
        <taxon>Eukaryota</taxon>
        <taxon>Metazoa</taxon>
        <taxon>Spiralia</taxon>
        <taxon>Gnathifera</taxon>
        <taxon>Rotifera</taxon>
        <taxon>Eurotatoria</taxon>
        <taxon>Bdelloidea</taxon>
        <taxon>Philodinida</taxon>
        <taxon>Philodinidae</taxon>
        <taxon>Rotaria</taxon>
    </lineage>
</organism>
<name>A0A814P6L4_9BILA</name>
<dbReference type="Proteomes" id="UP000663882">
    <property type="component" value="Unassembled WGS sequence"/>
</dbReference>
<evidence type="ECO:0000313" key="4">
    <source>
        <dbReference type="Proteomes" id="UP000663882"/>
    </source>
</evidence>
<evidence type="ECO:0000256" key="1">
    <source>
        <dbReference type="SAM" id="MobiDB-lite"/>
    </source>
</evidence>
<accession>A0A814P6L4</accession>
<feature type="compositionally biased region" description="Polar residues" evidence="1">
    <location>
        <begin position="106"/>
        <end position="119"/>
    </location>
</feature>
<gene>
    <name evidence="3" type="ORF">OTI717_LOCUS13614</name>
    <name evidence="2" type="ORF">RFH988_LOCUS19296</name>
</gene>
<feature type="region of interest" description="Disordered" evidence="1">
    <location>
        <begin position="73"/>
        <end position="119"/>
    </location>
</feature>
<comment type="caution">
    <text evidence="2">The sequence shown here is derived from an EMBL/GenBank/DDBJ whole genome shotgun (WGS) entry which is preliminary data.</text>
</comment>
<dbReference type="OrthoDB" id="10349233at2759"/>
<dbReference type="EMBL" id="CAJOAX010001464">
    <property type="protein sequence ID" value="CAF3717653.1"/>
    <property type="molecule type" value="Genomic_DNA"/>
</dbReference>
<dbReference type="Proteomes" id="UP000663823">
    <property type="component" value="Unassembled WGS sequence"/>
</dbReference>
<dbReference type="EMBL" id="CAJNOO010001123">
    <property type="protein sequence ID" value="CAF1100609.1"/>
    <property type="molecule type" value="Genomic_DNA"/>
</dbReference>
<proteinExistence type="predicted"/>
<evidence type="ECO:0000313" key="3">
    <source>
        <dbReference type="EMBL" id="CAF3717653.1"/>
    </source>
</evidence>
<sequence length="309" mass="35990">MTPTIKFIEQPSLYTGALSTNDSTSKLYDISSSQNNSISSHHYEQIRYSQHDSGRDSYSLKHACTSHIDEISSDYSQRRSYSSTGIIHEKSNRNGQTDNDSYDITPKTSSNSGRDTISHSHSIVHPTTHSFVPNTQLTTVAKRSSQRGHSGQRIEVYTNHFQIKFSKQSNKTIFYQFNVDVELLMSGGSWHSCNRHERLEVLQKIIKQEHFPLVWDDNRKYLYAKEDLTYKFKKEYQCEIYHKTIERNDKFRFLINLVKTYELQSDELGIGSGYYQAIVLSECGPTLNINNIYRCFYRNYDLIEFLSFI</sequence>
<dbReference type="AlphaFoldDB" id="A0A814P6L4"/>
<feature type="compositionally biased region" description="Low complexity" evidence="1">
    <location>
        <begin position="73"/>
        <end position="83"/>
    </location>
</feature>
<evidence type="ECO:0000313" key="2">
    <source>
        <dbReference type="EMBL" id="CAF1100609.1"/>
    </source>
</evidence>
<protein>
    <submittedName>
        <fullName evidence="2">Uncharacterized protein</fullName>
    </submittedName>
</protein>
<reference evidence="2" key="1">
    <citation type="submission" date="2021-02" db="EMBL/GenBank/DDBJ databases">
        <authorList>
            <person name="Nowell W R."/>
        </authorList>
    </citation>
    <scope>NUCLEOTIDE SEQUENCE</scope>
</reference>